<evidence type="ECO:0008006" key="4">
    <source>
        <dbReference type="Google" id="ProtNLM"/>
    </source>
</evidence>
<dbReference type="RefSeq" id="WP_060592707.1">
    <property type="nucleotide sequence ID" value="NZ_CP031418.1"/>
</dbReference>
<dbReference type="AlphaFoldDB" id="A0A0H5NRQ1"/>
<gene>
    <name evidence="2" type="ORF">ERS450000_02562</name>
</gene>
<proteinExistence type="predicted"/>
<reference evidence="3" key="1">
    <citation type="submission" date="2015-03" db="EMBL/GenBank/DDBJ databases">
        <authorList>
            <consortium name="Pathogen Informatics"/>
        </authorList>
    </citation>
    <scope>NUCLEOTIDE SEQUENCE [LARGE SCALE GENOMIC DNA]</scope>
    <source>
        <strain evidence="3">NCTC11134</strain>
    </source>
</reference>
<name>A0A0H5NRQ1_NOCFR</name>
<organism evidence="2 3">
    <name type="scientific">Nocardia farcinica</name>
    <dbReference type="NCBI Taxonomy" id="37329"/>
    <lineage>
        <taxon>Bacteria</taxon>
        <taxon>Bacillati</taxon>
        <taxon>Actinomycetota</taxon>
        <taxon>Actinomycetes</taxon>
        <taxon>Mycobacteriales</taxon>
        <taxon>Nocardiaceae</taxon>
        <taxon>Nocardia</taxon>
    </lineage>
</organism>
<feature type="transmembrane region" description="Helical" evidence="1">
    <location>
        <begin position="231"/>
        <end position="252"/>
    </location>
</feature>
<feature type="transmembrane region" description="Helical" evidence="1">
    <location>
        <begin position="124"/>
        <end position="147"/>
    </location>
</feature>
<keyword evidence="1" id="KW-1133">Transmembrane helix</keyword>
<sequence>MSAPATRSAAVPGRTLAVLGALGALSVVAFVLAPAPVAARTAGGGFGDEAAVRAAFRAAFTGYWNSGSRDLPPDTAHLVEFWSHYHLVKALAAVAALIAFAATAVLVWQALARTGRHRAALRTAGVLATALAAVAAVLTLANVQGALAPLASLLPMLVDEPADQALAGTLAQVRSALADAATAPPALAVMVEDFARYHRVLAVLAGGVAVALIGASIESGRRFAAGRHRPVTGTVAVSATAAALVATVVAVANTTNAADPAAGLAALFTGGW</sequence>
<evidence type="ECO:0000256" key="1">
    <source>
        <dbReference type="SAM" id="Phobius"/>
    </source>
</evidence>
<dbReference type="KEGG" id="nfr:ERS450000_02562"/>
<accession>A0A0H5NRQ1</accession>
<protein>
    <recommendedName>
        <fullName evidence="4">Tat (Twin-arginine translocation) pathway signal sequence</fullName>
    </recommendedName>
</protein>
<keyword evidence="1" id="KW-0812">Transmembrane</keyword>
<evidence type="ECO:0000313" key="2">
    <source>
        <dbReference type="EMBL" id="CRY77734.1"/>
    </source>
</evidence>
<evidence type="ECO:0000313" key="3">
    <source>
        <dbReference type="Proteomes" id="UP000057820"/>
    </source>
</evidence>
<keyword evidence="1" id="KW-0472">Membrane</keyword>
<dbReference type="EMBL" id="LN868938">
    <property type="protein sequence ID" value="CRY77734.1"/>
    <property type="molecule type" value="Genomic_DNA"/>
</dbReference>
<feature type="transmembrane region" description="Helical" evidence="1">
    <location>
        <begin position="200"/>
        <end position="219"/>
    </location>
</feature>
<dbReference type="Proteomes" id="UP000057820">
    <property type="component" value="Chromosome 1"/>
</dbReference>
<feature type="transmembrane region" description="Helical" evidence="1">
    <location>
        <begin position="90"/>
        <end position="112"/>
    </location>
</feature>